<reference evidence="2" key="1">
    <citation type="submission" date="2021-01" db="EMBL/GenBank/DDBJ databases">
        <authorList>
            <person name="Corre E."/>
            <person name="Pelletier E."/>
            <person name="Niang G."/>
            <person name="Scheremetjew M."/>
            <person name="Finn R."/>
            <person name="Kale V."/>
            <person name="Holt S."/>
            <person name="Cochrane G."/>
            <person name="Meng A."/>
            <person name="Brown T."/>
            <person name="Cohen L."/>
        </authorList>
    </citation>
    <scope>NUCLEOTIDE SEQUENCE</scope>
    <source>
        <strain evidence="2">RCC1871</strain>
    </source>
</reference>
<dbReference type="PANTHER" id="PTHR21329:SF3">
    <property type="entry name" value="PHOSPHATIDYLINOSITOL N-ACETYLGLUCOSAMINYLTRANSFERASE SUBUNIT Q"/>
    <property type="match status" value="1"/>
</dbReference>
<name>A0A7S3FLY8_9CHLO</name>
<dbReference type="EMBL" id="HBHZ01001047">
    <property type="protein sequence ID" value="CAE0187765.1"/>
    <property type="molecule type" value="Transcribed_RNA"/>
</dbReference>
<sequence length="319" mass="35267">MNTYRFLGSLVSPGGRPNLVLDRVLGIALAAALAPESSRTFATNLALGVLEFVENDVAHRSLSVLDGAPGGLKLYDDLSHFFTRSGSLVVELASVRRPLVGRLVSLATVALPVVAGVLGLEGGASFLADVVVALSWPYVALFYAHALVFRCHIAVSREMYLLFRGKWQEREPEAESRELVLEHVIVGVLLLTPLLFLLPTVAVYYAFWLAVFLGLKITLLVLQALTLGVELLPFSPLWLRFRRPELFQTGIYLDYDGMASGEASKTPQAHVIAKPCYKPYHELFLDAYWVPSKLLLLEIVRDLSRGCRGRLLSPYFVKL</sequence>
<evidence type="ECO:0000256" key="1">
    <source>
        <dbReference type="SAM" id="Phobius"/>
    </source>
</evidence>
<gene>
    <name evidence="2" type="ORF">CROS1456_LOCUS832</name>
</gene>
<dbReference type="GO" id="GO:0016020">
    <property type="term" value="C:membrane"/>
    <property type="evidence" value="ECO:0007669"/>
    <property type="project" value="InterPro"/>
</dbReference>
<dbReference type="PANTHER" id="PTHR21329">
    <property type="entry name" value="PHOSPHATIDYLINOSITOL N-ACETYLGLUCOSAMINYLTRANSFERASE SUBUNIT Q-RELATED"/>
    <property type="match status" value="1"/>
</dbReference>
<keyword evidence="1" id="KW-0472">Membrane</keyword>
<protein>
    <submittedName>
        <fullName evidence="2">Uncharacterized protein</fullName>
    </submittedName>
</protein>
<dbReference type="AlphaFoldDB" id="A0A7S3FLY8"/>
<evidence type="ECO:0000313" key="2">
    <source>
        <dbReference type="EMBL" id="CAE0187765.1"/>
    </source>
</evidence>
<feature type="transmembrane region" description="Helical" evidence="1">
    <location>
        <begin position="213"/>
        <end position="234"/>
    </location>
</feature>
<accession>A0A7S3FLY8</accession>
<dbReference type="InterPro" id="IPR007720">
    <property type="entry name" value="PigQ/GPI1"/>
</dbReference>
<keyword evidence="1" id="KW-1133">Transmembrane helix</keyword>
<dbReference type="Pfam" id="PF05024">
    <property type="entry name" value="Gpi1"/>
    <property type="match status" value="1"/>
</dbReference>
<feature type="transmembrane region" description="Helical" evidence="1">
    <location>
        <begin position="184"/>
        <end position="207"/>
    </location>
</feature>
<feature type="transmembrane region" description="Helical" evidence="1">
    <location>
        <begin position="99"/>
        <end position="120"/>
    </location>
</feature>
<dbReference type="GO" id="GO:0006506">
    <property type="term" value="P:GPI anchor biosynthetic process"/>
    <property type="evidence" value="ECO:0007669"/>
    <property type="project" value="InterPro"/>
</dbReference>
<organism evidence="2">
    <name type="scientific">Chloropicon roscoffensis</name>
    <dbReference type="NCBI Taxonomy" id="1461544"/>
    <lineage>
        <taxon>Eukaryota</taxon>
        <taxon>Viridiplantae</taxon>
        <taxon>Chlorophyta</taxon>
        <taxon>Chloropicophyceae</taxon>
        <taxon>Chloropicales</taxon>
        <taxon>Chloropicaceae</taxon>
        <taxon>Chloropicon</taxon>
    </lineage>
</organism>
<proteinExistence type="predicted"/>
<dbReference type="GO" id="GO:0005783">
    <property type="term" value="C:endoplasmic reticulum"/>
    <property type="evidence" value="ECO:0007669"/>
    <property type="project" value="TreeGrafter"/>
</dbReference>
<keyword evidence="1" id="KW-0812">Transmembrane</keyword>